<feature type="compositionally biased region" description="Basic and acidic residues" evidence="2">
    <location>
        <begin position="504"/>
        <end position="519"/>
    </location>
</feature>
<dbReference type="AlphaFoldDB" id="A0A6A6I8J8"/>
<feature type="compositionally biased region" description="Polar residues" evidence="2">
    <location>
        <begin position="237"/>
        <end position="248"/>
    </location>
</feature>
<evidence type="ECO:0000256" key="1">
    <source>
        <dbReference type="SAM" id="Coils"/>
    </source>
</evidence>
<feature type="region of interest" description="Disordered" evidence="2">
    <location>
        <begin position="331"/>
        <end position="478"/>
    </location>
</feature>
<dbReference type="GeneID" id="54580589"/>
<feature type="compositionally biased region" description="Polar residues" evidence="2">
    <location>
        <begin position="67"/>
        <end position="85"/>
    </location>
</feature>
<feature type="compositionally biased region" description="Low complexity" evidence="2">
    <location>
        <begin position="331"/>
        <end position="341"/>
    </location>
</feature>
<feature type="compositionally biased region" description="Polar residues" evidence="2">
    <location>
        <begin position="122"/>
        <end position="154"/>
    </location>
</feature>
<keyword evidence="1" id="KW-0175">Coiled coil</keyword>
<proteinExistence type="predicted"/>
<feature type="region of interest" description="Disordered" evidence="2">
    <location>
        <begin position="211"/>
        <end position="252"/>
    </location>
</feature>
<evidence type="ECO:0000313" key="4">
    <source>
        <dbReference type="Proteomes" id="UP000800094"/>
    </source>
</evidence>
<evidence type="ECO:0000256" key="2">
    <source>
        <dbReference type="SAM" id="MobiDB-lite"/>
    </source>
</evidence>
<feature type="compositionally biased region" description="Polar residues" evidence="2">
    <location>
        <begin position="342"/>
        <end position="354"/>
    </location>
</feature>
<dbReference type="EMBL" id="ML987198">
    <property type="protein sequence ID" value="KAF2246676.1"/>
    <property type="molecule type" value="Genomic_DNA"/>
</dbReference>
<feature type="compositionally biased region" description="Polar residues" evidence="2">
    <location>
        <begin position="44"/>
        <end position="59"/>
    </location>
</feature>
<reference evidence="3" key="1">
    <citation type="journal article" date="2020" name="Stud. Mycol.">
        <title>101 Dothideomycetes genomes: a test case for predicting lifestyles and emergence of pathogens.</title>
        <authorList>
            <person name="Haridas S."/>
            <person name="Albert R."/>
            <person name="Binder M."/>
            <person name="Bloem J."/>
            <person name="Labutti K."/>
            <person name="Salamov A."/>
            <person name="Andreopoulos B."/>
            <person name="Baker S."/>
            <person name="Barry K."/>
            <person name="Bills G."/>
            <person name="Bluhm B."/>
            <person name="Cannon C."/>
            <person name="Castanera R."/>
            <person name="Culley D."/>
            <person name="Daum C."/>
            <person name="Ezra D."/>
            <person name="Gonzalez J."/>
            <person name="Henrissat B."/>
            <person name="Kuo A."/>
            <person name="Liang C."/>
            <person name="Lipzen A."/>
            <person name="Lutzoni F."/>
            <person name="Magnuson J."/>
            <person name="Mondo S."/>
            <person name="Nolan M."/>
            <person name="Ohm R."/>
            <person name="Pangilinan J."/>
            <person name="Park H.-J."/>
            <person name="Ramirez L."/>
            <person name="Alfaro M."/>
            <person name="Sun H."/>
            <person name="Tritt A."/>
            <person name="Yoshinaga Y."/>
            <person name="Zwiers L.-H."/>
            <person name="Turgeon B."/>
            <person name="Goodwin S."/>
            <person name="Spatafora J."/>
            <person name="Crous P."/>
            <person name="Grigoriev I."/>
        </authorList>
    </citation>
    <scope>NUCLEOTIDE SEQUENCE</scope>
    <source>
        <strain evidence="3">CBS 122368</strain>
    </source>
</reference>
<sequence>MQAVPGASYNRSSGSGAPGLLSRRQDNRLSTGSNWTPPEEWDTCLSQEVNSQQQITTTRPELRSARNRLSTGNRLSAAPTWTSPEEWNTRLSQDVNSQQQVHAITTANDEAIDSPLARKQSGRGTQSSSPGTTFQRRSLPLSAQGQPASATPTAASRHGEAMSTSANEQLLDTNASAYAFSSHFSSSGSAATPLLSEYQYGVQGANTVEDKETQVQAHGVIEPTDNYPPRRSRENSFDSSDTWSQAAGSSIDEERHQQFESSTRVRFPHPHLHGGGPVLRIHEDADEVLMGNAGDVPEVPPIPEVIPDEAAQVSTLAGRFSRETLSRMSSRISLRMGLRSGTSQSPEVDTNCTPTPVKANPVRSIRPPGNTSAGVDPQGTSGPTVQQSQESLKATKPPLERGSAGKRNAREAPKPSVTARGIIANDERAPDIELTTSIHGVSKQPDPLNTYGKQSVVESTSNTEQSAKSKDSKHLQGIESKPNNMTAAKVQAKRSFRDFFHRREGKHIEKELPRAESKQSKRSSFAVPGSSFVSRFRSSANISKANLAKPAEAVTERQPVSTPETAKVNLETPVEAITERQPVTTPKTVKAPVQNADGHDMTSPLAEPATHSNVVDIVNSIMNRMETMPEESPYRLRALQIAEALLATVDACKQAEISAMEAKKHARDAALNAKKAEIALKRAQKLSELNSDTEALEAIKQLLKNAGMVGSEDQPSSSGMATLSE</sequence>
<feature type="compositionally biased region" description="Polar residues" evidence="2">
    <location>
        <begin position="451"/>
        <end position="466"/>
    </location>
</feature>
<feature type="region of interest" description="Disordered" evidence="2">
    <location>
        <begin position="1"/>
        <end position="85"/>
    </location>
</feature>
<keyword evidence="4" id="KW-1185">Reference proteome</keyword>
<protein>
    <submittedName>
        <fullName evidence="3">Uncharacterized protein</fullName>
    </submittedName>
</protein>
<accession>A0A6A6I8J8</accession>
<feature type="compositionally biased region" description="Basic and acidic residues" evidence="2">
    <location>
        <begin position="467"/>
        <end position="476"/>
    </location>
</feature>
<dbReference type="Proteomes" id="UP000800094">
    <property type="component" value="Unassembled WGS sequence"/>
</dbReference>
<feature type="region of interest" description="Disordered" evidence="2">
    <location>
        <begin position="106"/>
        <end position="164"/>
    </location>
</feature>
<name>A0A6A6I8J8_9PLEO</name>
<dbReference type="RefSeq" id="XP_033681680.1">
    <property type="nucleotide sequence ID" value="XM_033827259.1"/>
</dbReference>
<feature type="compositionally biased region" description="Polar residues" evidence="2">
    <location>
        <begin position="369"/>
        <end position="392"/>
    </location>
</feature>
<organism evidence="3 4">
    <name type="scientific">Trematosphaeria pertusa</name>
    <dbReference type="NCBI Taxonomy" id="390896"/>
    <lineage>
        <taxon>Eukaryota</taxon>
        <taxon>Fungi</taxon>
        <taxon>Dikarya</taxon>
        <taxon>Ascomycota</taxon>
        <taxon>Pezizomycotina</taxon>
        <taxon>Dothideomycetes</taxon>
        <taxon>Pleosporomycetidae</taxon>
        <taxon>Pleosporales</taxon>
        <taxon>Massarineae</taxon>
        <taxon>Trematosphaeriaceae</taxon>
        <taxon>Trematosphaeria</taxon>
    </lineage>
</organism>
<feature type="coiled-coil region" evidence="1">
    <location>
        <begin position="666"/>
        <end position="706"/>
    </location>
</feature>
<evidence type="ECO:0000313" key="3">
    <source>
        <dbReference type="EMBL" id="KAF2246676.1"/>
    </source>
</evidence>
<gene>
    <name evidence="3" type="ORF">BU26DRAFT_51079</name>
</gene>
<dbReference type="OrthoDB" id="5407305at2759"/>
<feature type="region of interest" description="Disordered" evidence="2">
    <location>
        <begin position="504"/>
        <end position="523"/>
    </location>
</feature>